<keyword evidence="3" id="KW-0496">Mitochondrion</keyword>
<gene>
    <name evidence="5" type="ORF">Z043_104190</name>
</gene>
<evidence type="ECO:0000256" key="3">
    <source>
        <dbReference type="ARBA" id="ARBA00023128"/>
    </source>
</evidence>
<dbReference type="GO" id="GO:0030425">
    <property type="term" value="C:dendrite"/>
    <property type="evidence" value="ECO:0007669"/>
    <property type="project" value="TreeGrafter"/>
</dbReference>
<feature type="domain" description="HAP1 N-terminal" evidence="4">
    <location>
        <begin position="143"/>
        <end position="196"/>
    </location>
</feature>
<dbReference type="InterPro" id="IPR051946">
    <property type="entry name" value="Intracell_Traff-Reg"/>
</dbReference>
<evidence type="ECO:0000256" key="2">
    <source>
        <dbReference type="ARBA" id="ARBA00023054"/>
    </source>
</evidence>
<dbReference type="GO" id="GO:0005739">
    <property type="term" value="C:mitochondrion"/>
    <property type="evidence" value="ECO:0007669"/>
    <property type="project" value="UniProtKB-SubCell"/>
</dbReference>
<dbReference type="GO" id="GO:0048011">
    <property type="term" value="P:neurotrophin TRK receptor signaling pathway"/>
    <property type="evidence" value="ECO:0007669"/>
    <property type="project" value="TreeGrafter"/>
</dbReference>
<evidence type="ECO:0000256" key="1">
    <source>
        <dbReference type="ARBA" id="ARBA00004173"/>
    </source>
</evidence>
<dbReference type="EMBL" id="JARO02001110">
    <property type="protein sequence ID" value="KPP76469.1"/>
    <property type="molecule type" value="Genomic_DNA"/>
</dbReference>
<dbReference type="AlphaFoldDB" id="A0A0P7XIJ0"/>
<dbReference type="GO" id="GO:0022008">
    <property type="term" value="P:neurogenesis"/>
    <property type="evidence" value="ECO:0007669"/>
    <property type="project" value="TreeGrafter"/>
</dbReference>
<dbReference type="GO" id="GO:0005102">
    <property type="term" value="F:signaling receptor binding"/>
    <property type="evidence" value="ECO:0007669"/>
    <property type="project" value="TreeGrafter"/>
</dbReference>
<dbReference type="InterPro" id="IPR006933">
    <property type="entry name" value="HAP1_N"/>
</dbReference>
<comment type="subcellular location">
    <subcellularLocation>
        <location evidence="1">Mitochondrion</location>
    </subcellularLocation>
</comment>
<sequence>MKELSNRNKFFTSSSQSVGNYEVFLKTVTVDGVQIDIDIALSRSARPWKSPQHLEDNSTVKLSHQLPSRLPALRPLPAFLDSWGHPAHHGDQTQEVAGSNPLSLTVAPTGGAAKRHFRDVSTLTDLCYSANLPEVEILSLLTEELPAYTLRADCVFGYTHDDWLHTPLFPPDAVLCLTDQQIEETLRYFCEFQLCSLLSSVESSCYRWASFLLENNMIYGSVLVYFSLLNCSPVLGSQVPV</sequence>
<dbReference type="Pfam" id="PF04849">
    <property type="entry name" value="HAP1_N"/>
    <property type="match status" value="1"/>
</dbReference>
<dbReference type="PANTHER" id="PTHR15751">
    <property type="entry name" value="TRAFFICKING KINESIN-BINDING PROTEIN"/>
    <property type="match status" value="1"/>
</dbReference>
<evidence type="ECO:0000259" key="4">
    <source>
        <dbReference type="Pfam" id="PF04849"/>
    </source>
</evidence>
<reference evidence="5 6" key="1">
    <citation type="submission" date="2015-08" db="EMBL/GenBank/DDBJ databases">
        <title>The genome of the Asian arowana (Scleropages formosus).</title>
        <authorList>
            <person name="Tan M.H."/>
            <person name="Gan H.M."/>
            <person name="Croft L.J."/>
            <person name="Austin C.M."/>
        </authorList>
    </citation>
    <scope>NUCLEOTIDE SEQUENCE [LARGE SCALE GENOMIC DNA]</scope>
    <source>
        <strain evidence="5">Aro1</strain>
    </source>
</reference>
<dbReference type="PANTHER" id="PTHR15751:SF14">
    <property type="entry name" value="HUNTINGTIN-ASSOCIATED PROTEIN 1"/>
    <property type="match status" value="1"/>
</dbReference>
<organism evidence="5 6">
    <name type="scientific">Scleropages formosus</name>
    <name type="common">Asian bonytongue</name>
    <name type="synonym">Osteoglossum formosum</name>
    <dbReference type="NCBI Taxonomy" id="113540"/>
    <lineage>
        <taxon>Eukaryota</taxon>
        <taxon>Metazoa</taxon>
        <taxon>Chordata</taxon>
        <taxon>Craniata</taxon>
        <taxon>Vertebrata</taxon>
        <taxon>Euteleostomi</taxon>
        <taxon>Actinopterygii</taxon>
        <taxon>Neopterygii</taxon>
        <taxon>Teleostei</taxon>
        <taxon>Osteoglossocephala</taxon>
        <taxon>Osteoglossomorpha</taxon>
        <taxon>Osteoglossiformes</taxon>
        <taxon>Osteoglossidae</taxon>
        <taxon>Scleropages</taxon>
    </lineage>
</organism>
<evidence type="ECO:0000313" key="5">
    <source>
        <dbReference type="EMBL" id="KPP76469.1"/>
    </source>
</evidence>
<proteinExistence type="predicted"/>
<keyword evidence="2" id="KW-0175">Coiled coil</keyword>
<dbReference type="GO" id="GO:0006605">
    <property type="term" value="P:protein targeting"/>
    <property type="evidence" value="ECO:0007669"/>
    <property type="project" value="TreeGrafter"/>
</dbReference>
<dbReference type="GO" id="GO:0047496">
    <property type="term" value="P:vesicle transport along microtubule"/>
    <property type="evidence" value="ECO:0007669"/>
    <property type="project" value="TreeGrafter"/>
</dbReference>
<dbReference type="GO" id="GO:0098957">
    <property type="term" value="P:anterograde axonal transport of mitochondrion"/>
    <property type="evidence" value="ECO:0007669"/>
    <property type="project" value="TreeGrafter"/>
</dbReference>
<evidence type="ECO:0000313" key="6">
    <source>
        <dbReference type="Proteomes" id="UP000034805"/>
    </source>
</evidence>
<dbReference type="GO" id="GO:0031410">
    <property type="term" value="C:cytoplasmic vesicle"/>
    <property type="evidence" value="ECO:0007669"/>
    <property type="project" value="TreeGrafter"/>
</dbReference>
<comment type="caution">
    <text evidence="5">The sequence shown here is derived from an EMBL/GenBank/DDBJ whole genome shotgun (WGS) entry which is preliminary data.</text>
</comment>
<accession>A0A0P7XIJ0</accession>
<dbReference type="GO" id="GO:0048311">
    <property type="term" value="P:mitochondrion distribution"/>
    <property type="evidence" value="ECO:0007669"/>
    <property type="project" value="TreeGrafter"/>
</dbReference>
<dbReference type="GO" id="GO:1904115">
    <property type="term" value="C:axon cytoplasm"/>
    <property type="evidence" value="ECO:0007669"/>
    <property type="project" value="GOC"/>
</dbReference>
<dbReference type="GO" id="GO:0017022">
    <property type="term" value="F:myosin binding"/>
    <property type="evidence" value="ECO:0007669"/>
    <property type="project" value="TreeGrafter"/>
</dbReference>
<protein>
    <recommendedName>
        <fullName evidence="4">HAP1 N-terminal domain-containing protein</fullName>
    </recommendedName>
</protein>
<name>A0A0P7XIJ0_SCLFO</name>
<dbReference type="Proteomes" id="UP000034805">
    <property type="component" value="Unassembled WGS sequence"/>
</dbReference>